<evidence type="ECO:0000313" key="1">
    <source>
        <dbReference type="EMBL" id="KKN33781.1"/>
    </source>
</evidence>
<protein>
    <submittedName>
        <fullName evidence="1">Uncharacterized protein</fullName>
    </submittedName>
</protein>
<organism evidence="1">
    <name type="scientific">marine sediment metagenome</name>
    <dbReference type="NCBI Taxonomy" id="412755"/>
    <lineage>
        <taxon>unclassified sequences</taxon>
        <taxon>metagenomes</taxon>
        <taxon>ecological metagenomes</taxon>
    </lineage>
</organism>
<dbReference type="EMBL" id="LAZR01002152">
    <property type="protein sequence ID" value="KKN33781.1"/>
    <property type="molecule type" value="Genomic_DNA"/>
</dbReference>
<sequence>MTKRDSQQLYALTRLPGWELLMKEVRERALTKVRQQWDKTGEKLAQATGRAIEAADLHELLVGYEKPGKDEEKEED</sequence>
<proteinExistence type="predicted"/>
<reference evidence="1" key="1">
    <citation type="journal article" date="2015" name="Nature">
        <title>Complex archaea that bridge the gap between prokaryotes and eukaryotes.</title>
        <authorList>
            <person name="Spang A."/>
            <person name="Saw J.H."/>
            <person name="Jorgensen S.L."/>
            <person name="Zaremba-Niedzwiedzka K."/>
            <person name="Martijn J."/>
            <person name="Lind A.E."/>
            <person name="van Eijk R."/>
            <person name="Schleper C."/>
            <person name="Guy L."/>
            <person name="Ettema T.J."/>
        </authorList>
    </citation>
    <scope>NUCLEOTIDE SEQUENCE</scope>
</reference>
<accession>A0A0F9S9X3</accession>
<dbReference type="AlphaFoldDB" id="A0A0F9S9X3"/>
<comment type="caution">
    <text evidence="1">The sequence shown here is derived from an EMBL/GenBank/DDBJ whole genome shotgun (WGS) entry which is preliminary data.</text>
</comment>
<name>A0A0F9S9X3_9ZZZZ</name>
<gene>
    <name evidence="1" type="ORF">LCGC14_0800400</name>
</gene>